<evidence type="ECO:0000313" key="2">
    <source>
        <dbReference type="EMBL" id="KAF9614843.1"/>
    </source>
</evidence>
<dbReference type="AlphaFoldDB" id="A0A835M085"/>
<reference evidence="2 3" key="1">
    <citation type="submission" date="2020-10" db="EMBL/GenBank/DDBJ databases">
        <title>The Coptis chinensis genome and diversification of protoberbering-type alkaloids.</title>
        <authorList>
            <person name="Wang B."/>
            <person name="Shu S."/>
            <person name="Song C."/>
            <person name="Liu Y."/>
        </authorList>
    </citation>
    <scope>NUCLEOTIDE SEQUENCE [LARGE SCALE GENOMIC DNA]</scope>
    <source>
        <strain evidence="2">HL-2020</strain>
        <tissue evidence="2">Leaf</tissue>
    </source>
</reference>
<dbReference type="Pfam" id="PF23622">
    <property type="entry name" value="LRR_At1g61320_AtMIF1"/>
    <property type="match status" value="1"/>
</dbReference>
<name>A0A835M085_9MAGN</name>
<dbReference type="EMBL" id="JADFTS010000003">
    <property type="protein sequence ID" value="KAF9614843.1"/>
    <property type="molecule type" value="Genomic_DNA"/>
</dbReference>
<organism evidence="2 3">
    <name type="scientific">Coptis chinensis</name>
    <dbReference type="NCBI Taxonomy" id="261450"/>
    <lineage>
        <taxon>Eukaryota</taxon>
        <taxon>Viridiplantae</taxon>
        <taxon>Streptophyta</taxon>
        <taxon>Embryophyta</taxon>
        <taxon>Tracheophyta</taxon>
        <taxon>Spermatophyta</taxon>
        <taxon>Magnoliopsida</taxon>
        <taxon>Ranunculales</taxon>
        <taxon>Ranunculaceae</taxon>
        <taxon>Coptidoideae</taxon>
        <taxon>Coptis</taxon>
    </lineage>
</organism>
<proteinExistence type="predicted"/>
<dbReference type="InterPro" id="IPR053772">
    <property type="entry name" value="At1g61320/At1g61330-like"/>
</dbReference>
<dbReference type="PANTHER" id="PTHR34145:SF28">
    <property type="entry name" value="F-BOX DOMAIN-CONTAINING PROTEIN"/>
    <property type="match status" value="1"/>
</dbReference>
<dbReference type="OrthoDB" id="594804at2759"/>
<keyword evidence="3" id="KW-1185">Reference proteome</keyword>
<feature type="domain" description="At1g61320/AtMIF1 LRR" evidence="1">
    <location>
        <begin position="25"/>
        <end position="125"/>
    </location>
</feature>
<evidence type="ECO:0000313" key="3">
    <source>
        <dbReference type="Proteomes" id="UP000631114"/>
    </source>
</evidence>
<dbReference type="Proteomes" id="UP000631114">
    <property type="component" value="Unassembled WGS sequence"/>
</dbReference>
<gene>
    <name evidence="2" type="ORF">IFM89_020940</name>
</gene>
<evidence type="ECO:0000259" key="1">
    <source>
        <dbReference type="Pfam" id="PF23622"/>
    </source>
</evidence>
<accession>A0A835M085</accession>
<sequence length="125" mass="14458">MRDSIFNEPAEDLPQLKNLKQVLFVNKVRPIPANLTRFCHLIKLDLMVFLVSHFNLLSVAFILNAAPQLQKFHLALQRVVHYGKVTWEYTEQLYPQLKEVEISGFRHRCNSLGLAIYLLKNAVGL</sequence>
<comment type="caution">
    <text evidence="2">The sequence shown here is derived from an EMBL/GenBank/DDBJ whole genome shotgun (WGS) entry which is preliminary data.</text>
</comment>
<dbReference type="InterPro" id="IPR055357">
    <property type="entry name" value="LRR_At1g61320_AtMIF1"/>
</dbReference>
<dbReference type="PANTHER" id="PTHR34145">
    <property type="entry name" value="OS02G0105600 PROTEIN"/>
    <property type="match status" value="1"/>
</dbReference>
<protein>
    <recommendedName>
        <fullName evidence="1">At1g61320/AtMIF1 LRR domain-containing protein</fullName>
    </recommendedName>
</protein>